<evidence type="ECO:0000313" key="3">
    <source>
        <dbReference type="Proteomes" id="UP000603200"/>
    </source>
</evidence>
<dbReference type="EMBL" id="BOMN01000062">
    <property type="protein sequence ID" value="GIE21883.1"/>
    <property type="molecule type" value="Genomic_DNA"/>
</dbReference>
<gene>
    <name evidence="2" type="ORF">Ahu01nite_049850</name>
</gene>
<reference evidence="2 3" key="1">
    <citation type="submission" date="2021-01" db="EMBL/GenBank/DDBJ databases">
        <title>Whole genome shotgun sequence of Actinoplanes humidus NBRC 14915.</title>
        <authorList>
            <person name="Komaki H."/>
            <person name="Tamura T."/>
        </authorList>
    </citation>
    <scope>NUCLEOTIDE SEQUENCE [LARGE SCALE GENOMIC DNA]</scope>
    <source>
        <strain evidence="2 3">NBRC 14915</strain>
    </source>
</reference>
<sequence>MDQACVTPGVTVNPGATMPAKNLWVPRKALAKPHKGNLKADATGRRGRQPVLPRREDQQ</sequence>
<accession>A0ABQ3ZTK8</accession>
<protein>
    <submittedName>
        <fullName evidence="2">Uncharacterized protein</fullName>
    </submittedName>
</protein>
<proteinExistence type="predicted"/>
<evidence type="ECO:0000256" key="1">
    <source>
        <dbReference type="SAM" id="MobiDB-lite"/>
    </source>
</evidence>
<dbReference type="Proteomes" id="UP000603200">
    <property type="component" value="Unassembled WGS sequence"/>
</dbReference>
<feature type="region of interest" description="Disordered" evidence="1">
    <location>
        <begin position="26"/>
        <end position="59"/>
    </location>
</feature>
<name>A0ABQ3ZTK8_9ACTN</name>
<comment type="caution">
    <text evidence="2">The sequence shown here is derived from an EMBL/GenBank/DDBJ whole genome shotgun (WGS) entry which is preliminary data.</text>
</comment>
<evidence type="ECO:0000313" key="2">
    <source>
        <dbReference type="EMBL" id="GIE21883.1"/>
    </source>
</evidence>
<organism evidence="2 3">
    <name type="scientific">Winogradskya humida</name>
    <dbReference type="NCBI Taxonomy" id="113566"/>
    <lineage>
        <taxon>Bacteria</taxon>
        <taxon>Bacillati</taxon>
        <taxon>Actinomycetota</taxon>
        <taxon>Actinomycetes</taxon>
        <taxon>Micromonosporales</taxon>
        <taxon>Micromonosporaceae</taxon>
        <taxon>Winogradskya</taxon>
    </lineage>
</organism>
<keyword evidence="3" id="KW-1185">Reference proteome</keyword>